<proteinExistence type="predicted"/>
<evidence type="ECO:0000313" key="1">
    <source>
        <dbReference type="Proteomes" id="UP000095286"/>
    </source>
</evidence>
<name>A0AC35TQR7_9BILA</name>
<organism evidence="1 2">
    <name type="scientific">Rhabditophanes sp. KR3021</name>
    <dbReference type="NCBI Taxonomy" id="114890"/>
    <lineage>
        <taxon>Eukaryota</taxon>
        <taxon>Metazoa</taxon>
        <taxon>Ecdysozoa</taxon>
        <taxon>Nematoda</taxon>
        <taxon>Chromadorea</taxon>
        <taxon>Rhabditida</taxon>
        <taxon>Tylenchina</taxon>
        <taxon>Panagrolaimomorpha</taxon>
        <taxon>Strongyloidoidea</taxon>
        <taxon>Alloionematidae</taxon>
        <taxon>Rhabditophanes</taxon>
    </lineage>
</organism>
<reference evidence="2" key="1">
    <citation type="submission" date="2016-11" db="UniProtKB">
        <authorList>
            <consortium name="WormBaseParasite"/>
        </authorList>
    </citation>
    <scope>IDENTIFICATION</scope>
    <source>
        <strain evidence="2">KR3021</strain>
    </source>
</reference>
<accession>A0AC35TQR7</accession>
<sequence>MSSVKEINGQLEDYVWGRIDDKEYLKNVGMNVDLRDTELLSKVETMQESLNKQLRKRVDENYPMLLEQANAIEVLDEMQEQYHKVMTEIHQKTNKMNDLVENHRKNMSKGIVLLENTQKLRRILNDGLRCEKLIDEASKETDVLKLSEIICEVEAINKENGDLKKVIWMNEGFLYKIPQLIRDAKQKVVKELKSALDSINAAGVNNCLKALDYLECSKSELTKIYEETAVQLDSFFLKLSVNCTSTEKLSKFLPVFSTKLNTVLEQFALLGNEHINSLSKRISQIIVNRIPNNSTNSMRIVQTLSKALSAHNEIHIKPIKDALAPLKASILTQSLNNLFKKIDEVFAEEDIAYELMVEMINSEIKIELNSVDWDHSLQKEMEHNVSKALNYIAVKIENMLNLGQDQLHLTGRVDKTQLKNYEMIHVAHLIAEQWRAIAQPLIQLVDGSLSAISSNIKDLLTLVICSMHEENMTKPLKGSSCSGYIRELRDHLKVFKTHVDHMKSLVETNTILSNFIDFIIQKLLVHFSLIRPSSKSLHERISMDLISLCEKGLSPLNCRASVLLRDYQSIASYLKSGDYAKSVKTGPLTLPYWIHLHLIISESNGIPLPNEFKKMDYKDYIDWFFTLNAKEKHAFMTDYIHHNNEKENLNVAECLIVLSNAKISK</sequence>
<protein>
    <submittedName>
        <fullName evidence="2">Conserved oligomeric Golgi complex subunit 5</fullName>
    </submittedName>
</protein>
<dbReference type="WBParaSite" id="RSKR_0000343200.1">
    <property type="protein sequence ID" value="RSKR_0000343200.1"/>
    <property type="gene ID" value="RSKR_0000343200"/>
</dbReference>
<dbReference type="Proteomes" id="UP000095286">
    <property type="component" value="Unplaced"/>
</dbReference>
<evidence type="ECO:0000313" key="2">
    <source>
        <dbReference type="WBParaSite" id="RSKR_0000343200.1"/>
    </source>
</evidence>